<dbReference type="Proteomes" id="UP001365128">
    <property type="component" value="Unassembled WGS sequence"/>
</dbReference>
<dbReference type="EMBL" id="JBBPDW010000049">
    <property type="protein sequence ID" value="KAK7532720.1"/>
    <property type="molecule type" value="Genomic_DNA"/>
</dbReference>
<sequence length="216" mass="23737">MAHSIKLVLMPGGPTLSLSRLPKKTKYALLSRRSMAAKRESRPSRKTTPRRPQGRGAQERLVDSASKTLDCIGKCKAFHPKEEFWVAGKRGRKGTEWSARSVACQAERTQQTKDNKAAKKAAGSATMPSQLACIHPQQDAISSTTTPATMSSIRAAAAATVDTTTTPSLKRAHNEKEAAQKQPPRKKPVQQSLSSMFKKDRCYFDTTYAYSDTPTR</sequence>
<feature type="compositionally biased region" description="Basic residues" evidence="1">
    <location>
        <begin position="44"/>
        <end position="53"/>
    </location>
</feature>
<evidence type="ECO:0000313" key="3">
    <source>
        <dbReference type="Proteomes" id="UP001365128"/>
    </source>
</evidence>
<proteinExistence type="predicted"/>
<protein>
    <submittedName>
        <fullName evidence="2">Uncharacterized protein</fullName>
    </submittedName>
</protein>
<gene>
    <name evidence="2" type="ORF">IWX46DRAFT_337272</name>
</gene>
<accession>A0ABR1LBX3</accession>
<feature type="region of interest" description="Disordered" evidence="1">
    <location>
        <begin position="29"/>
        <end position="63"/>
    </location>
</feature>
<feature type="compositionally biased region" description="Low complexity" evidence="1">
    <location>
        <begin position="156"/>
        <end position="166"/>
    </location>
</feature>
<feature type="region of interest" description="Disordered" evidence="1">
    <location>
        <begin position="156"/>
        <end position="194"/>
    </location>
</feature>
<evidence type="ECO:0000313" key="2">
    <source>
        <dbReference type="EMBL" id="KAK7532720.1"/>
    </source>
</evidence>
<comment type="caution">
    <text evidence="2">The sequence shown here is derived from an EMBL/GenBank/DDBJ whole genome shotgun (WGS) entry which is preliminary data.</text>
</comment>
<keyword evidence="3" id="KW-1185">Reference proteome</keyword>
<name>A0ABR1LBX3_9PEZI</name>
<evidence type="ECO:0000256" key="1">
    <source>
        <dbReference type="SAM" id="MobiDB-lite"/>
    </source>
</evidence>
<organism evidence="2 3">
    <name type="scientific">Phyllosticta citricarpa</name>
    <dbReference type="NCBI Taxonomy" id="55181"/>
    <lineage>
        <taxon>Eukaryota</taxon>
        <taxon>Fungi</taxon>
        <taxon>Dikarya</taxon>
        <taxon>Ascomycota</taxon>
        <taxon>Pezizomycotina</taxon>
        <taxon>Dothideomycetes</taxon>
        <taxon>Dothideomycetes incertae sedis</taxon>
        <taxon>Botryosphaeriales</taxon>
        <taxon>Phyllostictaceae</taxon>
        <taxon>Phyllosticta</taxon>
    </lineage>
</organism>
<reference evidence="2 3" key="1">
    <citation type="submission" date="2024-04" db="EMBL/GenBank/DDBJ databases">
        <title>Phyllosticta paracitricarpa is synonymous to the EU quarantine fungus P. citricarpa based on phylogenomic analyses.</title>
        <authorList>
            <consortium name="Lawrence Berkeley National Laboratory"/>
            <person name="Van Ingen-Buijs V.A."/>
            <person name="Van Westerhoven A.C."/>
            <person name="Haridas S."/>
            <person name="Skiadas P."/>
            <person name="Martin F."/>
            <person name="Groenewald J.Z."/>
            <person name="Crous P.W."/>
            <person name="Seidl M.F."/>
        </authorList>
    </citation>
    <scope>NUCLEOTIDE SEQUENCE [LARGE SCALE GENOMIC DNA]</scope>
    <source>
        <strain evidence="2 3">CBS 122670</strain>
    </source>
</reference>